<evidence type="ECO:0000256" key="1">
    <source>
        <dbReference type="SAM" id="SignalP"/>
    </source>
</evidence>
<keyword evidence="1" id="KW-0732">Signal</keyword>
<evidence type="ECO:0000313" key="3">
    <source>
        <dbReference type="Proteomes" id="UP001632038"/>
    </source>
</evidence>
<comment type="caution">
    <text evidence="2">The sequence shown here is derived from an EMBL/GenBank/DDBJ whole genome shotgun (WGS) entry which is preliminary data.</text>
</comment>
<proteinExistence type="predicted"/>
<keyword evidence="3" id="KW-1185">Reference proteome</keyword>
<dbReference type="EMBL" id="JAVIJP010000009">
    <property type="protein sequence ID" value="KAL3647858.1"/>
    <property type="molecule type" value="Genomic_DNA"/>
</dbReference>
<sequence>MAYSRKSCLSFIFLLLSVEMMMKIPSVDAISSCMEGMPAVDVTCRRSEADQSCWIACQQKYGPAAEAWCRSVTIGLPAQVCMCTYPCTNEYLRGASGAPRSTRNLFVIILPLFCLPLFL</sequence>
<protein>
    <submittedName>
        <fullName evidence="2">Uncharacterized protein</fullName>
    </submittedName>
</protein>
<gene>
    <name evidence="2" type="ORF">CASFOL_008826</name>
</gene>
<dbReference type="AlphaFoldDB" id="A0ABD3E039"/>
<feature type="signal peptide" evidence="1">
    <location>
        <begin position="1"/>
        <end position="29"/>
    </location>
</feature>
<dbReference type="Proteomes" id="UP001632038">
    <property type="component" value="Unassembled WGS sequence"/>
</dbReference>
<organism evidence="2 3">
    <name type="scientific">Castilleja foliolosa</name>
    <dbReference type="NCBI Taxonomy" id="1961234"/>
    <lineage>
        <taxon>Eukaryota</taxon>
        <taxon>Viridiplantae</taxon>
        <taxon>Streptophyta</taxon>
        <taxon>Embryophyta</taxon>
        <taxon>Tracheophyta</taxon>
        <taxon>Spermatophyta</taxon>
        <taxon>Magnoliopsida</taxon>
        <taxon>eudicotyledons</taxon>
        <taxon>Gunneridae</taxon>
        <taxon>Pentapetalae</taxon>
        <taxon>asterids</taxon>
        <taxon>lamiids</taxon>
        <taxon>Lamiales</taxon>
        <taxon>Orobanchaceae</taxon>
        <taxon>Pedicularideae</taxon>
        <taxon>Castillejinae</taxon>
        <taxon>Castilleja</taxon>
    </lineage>
</organism>
<reference evidence="3" key="1">
    <citation type="journal article" date="2024" name="IScience">
        <title>Strigolactones Initiate the Formation of Haustorium-like Structures in Castilleja.</title>
        <authorList>
            <person name="Buerger M."/>
            <person name="Peterson D."/>
            <person name="Chory J."/>
        </authorList>
    </citation>
    <scope>NUCLEOTIDE SEQUENCE [LARGE SCALE GENOMIC DNA]</scope>
</reference>
<accession>A0ABD3E039</accession>
<feature type="chain" id="PRO_5044742671" evidence="1">
    <location>
        <begin position="30"/>
        <end position="119"/>
    </location>
</feature>
<name>A0ABD3E039_9LAMI</name>
<evidence type="ECO:0000313" key="2">
    <source>
        <dbReference type="EMBL" id="KAL3647858.1"/>
    </source>
</evidence>